<dbReference type="InterPro" id="IPR036390">
    <property type="entry name" value="WH_DNA-bd_sf"/>
</dbReference>
<keyword evidence="6" id="KW-1185">Reference proteome</keyword>
<dbReference type="GO" id="GO:0006355">
    <property type="term" value="P:regulation of DNA-templated transcription"/>
    <property type="evidence" value="ECO:0007669"/>
    <property type="project" value="InterPro"/>
</dbReference>
<dbReference type="GO" id="GO:0003677">
    <property type="term" value="F:DNA binding"/>
    <property type="evidence" value="ECO:0007669"/>
    <property type="project" value="UniProtKB-KW"/>
</dbReference>
<organism evidence="5 6">
    <name type="scientific">Sphingomonas gei</name>
    <dbReference type="NCBI Taxonomy" id="1395960"/>
    <lineage>
        <taxon>Bacteria</taxon>
        <taxon>Pseudomonadati</taxon>
        <taxon>Pseudomonadota</taxon>
        <taxon>Alphaproteobacteria</taxon>
        <taxon>Sphingomonadales</taxon>
        <taxon>Sphingomonadaceae</taxon>
        <taxon>Sphingomonas</taxon>
    </lineage>
</organism>
<dbReference type="Gene3D" id="1.10.10.10">
    <property type="entry name" value="Winged helix-like DNA-binding domain superfamily/Winged helix DNA-binding domain"/>
    <property type="match status" value="1"/>
</dbReference>
<feature type="domain" description="HTH crp-type" evidence="4">
    <location>
        <begin position="145"/>
        <end position="219"/>
    </location>
</feature>
<dbReference type="OrthoDB" id="6155297at2"/>
<dbReference type="Pfam" id="PF13545">
    <property type="entry name" value="HTH_Crp_2"/>
    <property type="match status" value="1"/>
</dbReference>
<dbReference type="AlphaFoldDB" id="A0A4S1XBH6"/>
<sequence length="239" mass="27375">MIDKQLMKLRVRDDISPEEEQALHDAQGQVIDYPADHTFITAGDELNCSTLLLEGILGRYKDLSDGERQITELHVAGDFADLHSFTLKHLDHNVMTLTPAKIVQVPHEKLKRITEQHPHLARVLWFSTNLDAAIHREWEVSLGRRNALQRTAHLFCELQVRLGIVGLATEAEYRLPLTQVQLAECLGLTSVHVNRVLKELRERRLVEFRSARVKIADLAGLRSIAEFDPAFLYLDRRPR</sequence>
<keyword evidence="2" id="KW-0238">DNA-binding</keyword>
<dbReference type="EMBL" id="SRXT01000006">
    <property type="protein sequence ID" value="TGX52176.1"/>
    <property type="molecule type" value="Genomic_DNA"/>
</dbReference>
<evidence type="ECO:0000256" key="3">
    <source>
        <dbReference type="ARBA" id="ARBA00023163"/>
    </source>
</evidence>
<gene>
    <name evidence="5" type="ORF">E5A73_15325</name>
</gene>
<keyword evidence="1" id="KW-0805">Transcription regulation</keyword>
<accession>A0A4S1XBH6</accession>
<evidence type="ECO:0000313" key="6">
    <source>
        <dbReference type="Proteomes" id="UP000306147"/>
    </source>
</evidence>
<name>A0A4S1XBH6_9SPHN</name>
<dbReference type="InterPro" id="IPR000595">
    <property type="entry name" value="cNMP-bd_dom"/>
</dbReference>
<dbReference type="SUPFAM" id="SSF46785">
    <property type="entry name" value="Winged helix' DNA-binding domain"/>
    <property type="match status" value="1"/>
</dbReference>
<protein>
    <submittedName>
        <fullName evidence="5">Crp/Fnr family transcriptional regulator</fullName>
    </submittedName>
</protein>
<comment type="caution">
    <text evidence="5">The sequence shown here is derived from an EMBL/GenBank/DDBJ whole genome shotgun (WGS) entry which is preliminary data.</text>
</comment>
<dbReference type="InterPro" id="IPR012318">
    <property type="entry name" value="HTH_CRP"/>
</dbReference>
<dbReference type="SMART" id="SM00419">
    <property type="entry name" value="HTH_CRP"/>
    <property type="match status" value="1"/>
</dbReference>
<evidence type="ECO:0000256" key="1">
    <source>
        <dbReference type="ARBA" id="ARBA00023015"/>
    </source>
</evidence>
<evidence type="ECO:0000313" key="5">
    <source>
        <dbReference type="EMBL" id="TGX52176.1"/>
    </source>
</evidence>
<dbReference type="Proteomes" id="UP000306147">
    <property type="component" value="Unassembled WGS sequence"/>
</dbReference>
<dbReference type="InterPro" id="IPR036388">
    <property type="entry name" value="WH-like_DNA-bd_sf"/>
</dbReference>
<dbReference type="Pfam" id="PF00027">
    <property type="entry name" value="cNMP_binding"/>
    <property type="match status" value="1"/>
</dbReference>
<reference evidence="5 6" key="1">
    <citation type="submission" date="2019-04" db="EMBL/GenBank/DDBJ databases">
        <title>Sphingomonas psychrotolerans sp. nov., isolated from soil in the Tianshan Mountains, Xinjiang, China.</title>
        <authorList>
            <person name="Luo Y."/>
            <person name="Sheng H."/>
        </authorList>
    </citation>
    <scope>NUCLEOTIDE SEQUENCE [LARGE SCALE GENOMIC DNA]</scope>
    <source>
        <strain evidence="5 6">ZFGT-11</strain>
    </source>
</reference>
<dbReference type="InterPro" id="IPR018490">
    <property type="entry name" value="cNMP-bd_dom_sf"/>
</dbReference>
<proteinExistence type="predicted"/>
<dbReference type="RefSeq" id="WP_135964720.1">
    <property type="nucleotide sequence ID" value="NZ_SRXT01000006.1"/>
</dbReference>
<evidence type="ECO:0000259" key="4">
    <source>
        <dbReference type="PROSITE" id="PS51063"/>
    </source>
</evidence>
<keyword evidence="3" id="KW-0804">Transcription</keyword>
<dbReference type="SUPFAM" id="SSF51206">
    <property type="entry name" value="cAMP-binding domain-like"/>
    <property type="match status" value="1"/>
</dbReference>
<dbReference type="InterPro" id="IPR014710">
    <property type="entry name" value="RmlC-like_jellyroll"/>
</dbReference>
<evidence type="ECO:0000256" key="2">
    <source>
        <dbReference type="ARBA" id="ARBA00023125"/>
    </source>
</evidence>
<dbReference type="CDD" id="cd00038">
    <property type="entry name" value="CAP_ED"/>
    <property type="match status" value="1"/>
</dbReference>
<dbReference type="Gene3D" id="2.60.120.10">
    <property type="entry name" value="Jelly Rolls"/>
    <property type="match status" value="1"/>
</dbReference>
<dbReference type="PROSITE" id="PS51063">
    <property type="entry name" value="HTH_CRP_2"/>
    <property type="match status" value="1"/>
</dbReference>